<feature type="coiled-coil region" evidence="1">
    <location>
        <begin position="39"/>
        <end position="134"/>
    </location>
</feature>
<proteinExistence type="predicted"/>
<reference evidence="2" key="1">
    <citation type="submission" date="2016-03" db="EMBL/GenBank/DDBJ databases">
        <title>Mechanisms controlling the formation of the plant cell surface in tip-growing cells are functionally conserved among land plants.</title>
        <authorList>
            <person name="Honkanen S."/>
            <person name="Jones V.A."/>
            <person name="Morieri G."/>
            <person name="Champion C."/>
            <person name="Hetherington A.J."/>
            <person name="Kelly S."/>
            <person name="Saint-Marcoux D."/>
            <person name="Proust H."/>
            <person name="Prescott H."/>
            <person name="Dolan L."/>
        </authorList>
    </citation>
    <scope>NUCLEOTIDE SEQUENCE [LARGE SCALE GENOMIC DNA]</scope>
    <source>
        <tissue evidence="2">Whole gametophyte</tissue>
    </source>
</reference>
<keyword evidence="1" id="KW-0175">Coiled coil</keyword>
<gene>
    <name evidence="2" type="ORF">AXG93_4032s1010</name>
</gene>
<evidence type="ECO:0000256" key="1">
    <source>
        <dbReference type="SAM" id="Coils"/>
    </source>
</evidence>
<dbReference type="Proteomes" id="UP000077202">
    <property type="component" value="Unassembled WGS sequence"/>
</dbReference>
<accession>A0A176WKZ7</accession>
<sequence length="239" mass="27641">MRNRTRIIIATNPIVISLDNKYRELELKNDALHGHLTLSRKLQKAVNQLRDDKAAEAQREFEKQREKIEAELNSERAQNCILAEELVRQTRLLEQCQIARQEDEELLRHLQLQCDKFRAQRAEAELQLVEFEGDNRRTTDRKREEFVARVNQCLRGYTEVAARERVTLRDLEIRAAALMSGDSRSRRRVAKRLDAFLARSRDAIAHLEAEPGVYVAACSNEIASHHTVDFKEDNGVVNG</sequence>
<keyword evidence="3" id="KW-1185">Reference proteome</keyword>
<evidence type="ECO:0000313" key="3">
    <source>
        <dbReference type="Proteomes" id="UP000077202"/>
    </source>
</evidence>
<dbReference type="AlphaFoldDB" id="A0A176WKZ7"/>
<organism evidence="2 3">
    <name type="scientific">Marchantia polymorpha subsp. ruderalis</name>
    <dbReference type="NCBI Taxonomy" id="1480154"/>
    <lineage>
        <taxon>Eukaryota</taxon>
        <taxon>Viridiplantae</taxon>
        <taxon>Streptophyta</taxon>
        <taxon>Embryophyta</taxon>
        <taxon>Marchantiophyta</taxon>
        <taxon>Marchantiopsida</taxon>
        <taxon>Marchantiidae</taxon>
        <taxon>Marchantiales</taxon>
        <taxon>Marchantiaceae</taxon>
        <taxon>Marchantia</taxon>
    </lineage>
</organism>
<protein>
    <submittedName>
        <fullName evidence="2">Uncharacterized protein</fullName>
    </submittedName>
</protein>
<evidence type="ECO:0000313" key="2">
    <source>
        <dbReference type="EMBL" id="OAE33544.1"/>
    </source>
</evidence>
<comment type="caution">
    <text evidence="2">The sequence shown here is derived from an EMBL/GenBank/DDBJ whole genome shotgun (WGS) entry which is preliminary data.</text>
</comment>
<name>A0A176WKZ7_MARPO</name>
<dbReference type="EMBL" id="LVLJ01000631">
    <property type="protein sequence ID" value="OAE33544.1"/>
    <property type="molecule type" value="Genomic_DNA"/>
</dbReference>